<protein>
    <recommendedName>
        <fullName evidence="2">FAD-binding FR-type domain-containing protein</fullName>
    </recommendedName>
</protein>
<dbReference type="InterPro" id="IPR017927">
    <property type="entry name" value="FAD-bd_FR_type"/>
</dbReference>
<feature type="region of interest" description="Disordered" evidence="1">
    <location>
        <begin position="115"/>
        <end position="134"/>
    </location>
</feature>
<comment type="caution">
    <text evidence="3">The sequence shown here is derived from an EMBL/GenBank/DDBJ whole genome shotgun (WGS) entry which is preliminary data.</text>
</comment>
<proteinExistence type="predicted"/>
<feature type="compositionally biased region" description="Polar residues" evidence="1">
    <location>
        <begin position="123"/>
        <end position="134"/>
    </location>
</feature>
<sequence length="670" mass="71484">MPAIQQAASGQWHPGEDEMHRLLGVPNMDNPTMPGLPMAYGRWMSQAPLLALGAIDDEGRVWTTVLGGAIGVATPIARGTLAIKSTTHLWPGSSATRPGVSIDPVLQALLGRTPDQTAGAGQENETGQPKDSSLLTVDHGPAGKLVSGLAIDFEQRTRVKIAGRVFRGIVKTTASGIEPGSPESPRPAQTGLAVTVDETLGNCPKYINRRLITPHEAAPRLQHERLPLSEESVNLIGTADTFFISSRHGGQSMDTNHRGGEPGFVRILSNSAQDGVVLVYPEYSGNRLLQTLGNITSDPAVGVTFPNFETGDVLYTTGRAEVLLGSEAASLLPHSNVAVRITVDAARFVYDALTFRGSSLDRSPYNPPARRLALELTAAHPDHARQSNPGGRPSSVGTATLIGAERLTPTISRYRFQMRADRSSKSQAGSAIWRPGQHVTLDFSAQLDRGWAHMRDHDPRSLNDDYIRSFTITGGPAPAMMNDVAKSAHGGEFEITVRTKGAVTGLLSSWAPRTRLEVPVLGFGGGGSPGSAGAANLAEATVTSVAIAGGVGITHFMTWTGSRTHRLRILWSLRSEDLPLALDFLKDRKPSSLGMTLFVTGPANARHGATVRELRESGVGIHERRIEQNDVLGAGVRAAREFTVCASPSLTTSILHWIEGEPLTVASFEY</sequence>
<name>A0ABU1JEX4_9MICC</name>
<dbReference type="PROSITE" id="PS51384">
    <property type="entry name" value="FAD_FR"/>
    <property type="match status" value="1"/>
</dbReference>
<evidence type="ECO:0000259" key="2">
    <source>
        <dbReference type="PROSITE" id="PS51384"/>
    </source>
</evidence>
<feature type="domain" description="FAD-binding FR-type" evidence="2">
    <location>
        <begin position="394"/>
        <end position="530"/>
    </location>
</feature>
<evidence type="ECO:0000313" key="4">
    <source>
        <dbReference type="Proteomes" id="UP001185069"/>
    </source>
</evidence>
<organism evidence="3 4">
    <name type="scientific">Arthrobacter russicus</name>
    <dbReference type="NCBI Taxonomy" id="172040"/>
    <lineage>
        <taxon>Bacteria</taxon>
        <taxon>Bacillati</taxon>
        <taxon>Actinomycetota</taxon>
        <taxon>Actinomycetes</taxon>
        <taxon>Micrococcales</taxon>
        <taxon>Micrococcaceae</taxon>
        <taxon>Arthrobacter</taxon>
    </lineage>
</organism>
<feature type="region of interest" description="Disordered" evidence="1">
    <location>
        <begin position="382"/>
        <end position="402"/>
    </location>
</feature>
<gene>
    <name evidence="3" type="ORF">JOE69_003232</name>
</gene>
<evidence type="ECO:0000313" key="3">
    <source>
        <dbReference type="EMBL" id="MDR6270994.1"/>
    </source>
</evidence>
<dbReference type="PANTHER" id="PTHR42815">
    <property type="entry name" value="FAD-BINDING, PUTATIVE (AFU_ORTHOLOGUE AFUA_6G07600)-RELATED"/>
    <property type="match status" value="1"/>
</dbReference>
<dbReference type="RefSeq" id="WP_309800487.1">
    <property type="nucleotide sequence ID" value="NZ_BAAAHY010000006.1"/>
</dbReference>
<evidence type="ECO:0000256" key="1">
    <source>
        <dbReference type="SAM" id="MobiDB-lite"/>
    </source>
</evidence>
<dbReference type="EMBL" id="JAVDQF010000001">
    <property type="protein sequence ID" value="MDR6270994.1"/>
    <property type="molecule type" value="Genomic_DNA"/>
</dbReference>
<dbReference type="Proteomes" id="UP001185069">
    <property type="component" value="Unassembled WGS sequence"/>
</dbReference>
<dbReference type="PANTHER" id="PTHR42815:SF2">
    <property type="entry name" value="FAD-BINDING, PUTATIVE (AFU_ORTHOLOGUE AFUA_6G07600)-RELATED"/>
    <property type="match status" value="1"/>
</dbReference>
<dbReference type="InterPro" id="IPR012349">
    <property type="entry name" value="Split_barrel_FMN-bd"/>
</dbReference>
<reference evidence="3 4" key="1">
    <citation type="submission" date="2023-07" db="EMBL/GenBank/DDBJ databases">
        <title>Sequencing the genomes of 1000 actinobacteria strains.</title>
        <authorList>
            <person name="Klenk H.-P."/>
        </authorList>
    </citation>
    <scope>NUCLEOTIDE SEQUENCE [LARGE SCALE GENOMIC DNA]</scope>
    <source>
        <strain evidence="3 4">DSM 14555</strain>
    </source>
</reference>
<accession>A0ABU1JEX4</accession>
<keyword evidence="4" id="KW-1185">Reference proteome</keyword>
<dbReference type="Gene3D" id="2.30.110.10">
    <property type="entry name" value="Electron Transport, Fmn-binding Protein, Chain A"/>
    <property type="match status" value="1"/>
</dbReference>